<evidence type="ECO:0000313" key="2">
    <source>
        <dbReference type="Proteomes" id="UP000006729"/>
    </source>
</evidence>
<name>A0A2K1Z7J3_POPTR</name>
<dbReference type="EMBL" id="CM009298">
    <property type="protein sequence ID" value="PNT21250.1"/>
    <property type="molecule type" value="Genomic_DNA"/>
</dbReference>
<gene>
    <name evidence="1" type="ORF">POPTR_009G137100</name>
</gene>
<keyword evidence="2" id="KW-1185">Reference proteome</keyword>
<organism evidence="1 2">
    <name type="scientific">Populus trichocarpa</name>
    <name type="common">Western balsam poplar</name>
    <name type="synonym">Populus balsamifera subsp. trichocarpa</name>
    <dbReference type="NCBI Taxonomy" id="3694"/>
    <lineage>
        <taxon>Eukaryota</taxon>
        <taxon>Viridiplantae</taxon>
        <taxon>Streptophyta</taxon>
        <taxon>Embryophyta</taxon>
        <taxon>Tracheophyta</taxon>
        <taxon>Spermatophyta</taxon>
        <taxon>Magnoliopsida</taxon>
        <taxon>eudicotyledons</taxon>
        <taxon>Gunneridae</taxon>
        <taxon>Pentapetalae</taxon>
        <taxon>rosids</taxon>
        <taxon>fabids</taxon>
        <taxon>Malpighiales</taxon>
        <taxon>Salicaceae</taxon>
        <taxon>Saliceae</taxon>
        <taxon>Populus</taxon>
    </lineage>
</organism>
<proteinExistence type="predicted"/>
<dbReference type="Proteomes" id="UP000006729">
    <property type="component" value="Chromosome 9"/>
</dbReference>
<evidence type="ECO:0000313" key="1">
    <source>
        <dbReference type="EMBL" id="PNT21250.1"/>
    </source>
</evidence>
<sequence length="71" mass="7661">MGANPIQPTTSLQPCRRMRENCHPHCAVIQMVADEPSARASYGYSRLVQHHGVEYGGGGANQHDGLDSISV</sequence>
<dbReference type="InParanoid" id="A0A2K1Z7J3"/>
<dbReference type="AlphaFoldDB" id="A0A2K1Z7J3"/>
<accession>A0A2K1Z7J3</accession>
<reference evidence="1 2" key="1">
    <citation type="journal article" date="2006" name="Science">
        <title>The genome of black cottonwood, Populus trichocarpa (Torr. &amp; Gray).</title>
        <authorList>
            <person name="Tuskan G.A."/>
            <person name="Difazio S."/>
            <person name="Jansson S."/>
            <person name="Bohlmann J."/>
            <person name="Grigoriev I."/>
            <person name="Hellsten U."/>
            <person name="Putnam N."/>
            <person name="Ralph S."/>
            <person name="Rombauts S."/>
            <person name="Salamov A."/>
            <person name="Schein J."/>
            <person name="Sterck L."/>
            <person name="Aerts A."/>
            <person name="Bhalerao R.R."/>
            <person name="Bhalerao R.P."/>
            <person name="Blaudez D."/>
            <person name="Boerjan W."/>
            <person name="Brun A."/>
            <person name="Brunner A."/>
            <person name="Busov V."/>
            <person name="Campbell M."/>
            <person name="Carlson J."/>
            <person name="Chalot M."/>
            <person name="Chapman J."/>
            <person name="Chen G.L."/>
            <person name="Cooper D."/>
            <person name="Coutinho P.M."/>
            <person name="Couturier J."/>
            <person name="Covert S."/>
            <person name="Cronk Q."/>
            <person name="Cunningham R."/>
            <person name="Davis J."/>
            <person name="Degroeve S."/>
            <person name="Dejardin A."/>
            <person name="Depamphilis C."/>
            <person name="Detter J."/>
            <person name="Dirks B."/>
            <person name="Dubchak I."/>
            <person name="Duplessis S."/>
            <person name="Ehlting J."/>
            <person name="Ellis B."/>
            <person name="Gendler K."/>
            <person name="Goodstein D."/>
            <person name="Gribskov M."/>
            <person name="Grimwood J."/>
            <person name="Groover A."/>
            <person name="Gunter L."/>
            <person name="Hamberger B."/>
            <person name="Heinze B."/>
            <person name="Helariutta Y."/>
            <person name="Henrissat B."/>
            <person name="Holligan D."/>
            <person name="Holt R."/>
            <person name="Huang W."/>
            <person name="Islam-Faridi N."/>
            <person name="Jones S."/>
            <person name="Jones-Rhoades M."/>
            <person name="Jorgensen R."/>
            <person name="Joshi C."/>
            <person name="Kangasjarvi J."/>
            <person name="Karlsson J."/>
            <person name="Kelleher C."/>
            <person name="Kirkpatrick R."/>
            <person name="Kirst M."/>
            <person name="Kohler A."/>
            <person name="Kalluri U."/>
            <person name="Larimer F."/>
            <person name="Leebens-Mack J."/>
            <person name="Leple J.C."/>
            <person name="Locascio P."/>
            <person name="Lou Y."/>
            <person name="Lucas S."/>
            <person name="Martin F."/>
            <person name="Montanini B."/>
            <person name="Napoli C."/>
            <person name="Nelson D.R."/>
            <person name="Nelson C."/>
            <person name="Nieminen K."/>
            <person name="Nilsson O."/>
            <person name="Pereda V."/>
            <person name="Peter G."/>
            <person name="Philippe R."/>
            <person name="Pilate G."/>
            <person name="Poliakov A."/>
            <person name="Razumovskaya J."/>
            <person name="Richardson P."/>
            <person name="Rinaldi C."/>
            <person name="Ritland K."/>
            <person name="Rouze P."/>
            <person name="Ryaboy D."/>
            <person name="Schmutz J."/>
            <person name="Schrader J."/>
            <person name="Segerman B."/>
            <person name="Shin H."/>
            <person name="Siddiqui A."/>
            <person name="Sterky F."/>
            <person name="Terry A."/>
            <person name="Tsai C.J."/>
            <person name="Uberbacher E."/>
            <person name="Unneberg P."/>
            <person name="Vahala J."/>
            <person name="Wall K."/>
            <person name="Wessler S."/>
            <person name="Yang G."/>
            <person name="Yin T."/>
            <person name="Douglas C."/>
            <person name="Marra M."/>
            <person name="Sandberg G."/>
            <person name="Van de Peer Y."/>
            <person name="Rokhsar D."/>
        </authorList>
    </citation>
    <scope>NUCLEOTIDE SEQUENCE [LARGE SCALE GENOMIC DNA]</scope>
    <source>
        <strain evidence="2">cv. Nisqually</strain>
    </source>
</reference>
<protein>
    <submittedName>
        <fullName evidence="1">Uncharacterized protein</fullName>
    </submittedName>
</protein>